<accession>A0A917JWU6</accession>
<keyword evidence="4" id="KW-0456">Lyase</keyword>
<dbReference type="Proteomes" id="UP000613743">
    <property type="component" value="Unassembled WGS sequence"/>
</dbReference>
<dbReference type="SUPFAM" id="SSF51316">
    <property type="entry name" value="Mss4-like"/>
    <property type="match status" value="1"/>
</dbReference>
<keyword evidence="3" id="KW-0862">Zinc</keyword>
<name>A0A917JWU6_9GAMM</name>
<evidence type="ECO:0000313" key="6">
    <source>
        <dbReference type="EMBL" id="GGI90664.1"/>
    </source>
</evidence>
<feature type="domain" description="CENP-V/GFA" evidence="5">
    <location>
        <begin position="8"/>
        <end position="115"/>
    </location>
</feature>
<dbReference type="Pfam" id="PF04828">
    <property type="entry name" value="GFA"/>
    <property type="match status" value="1"/>
</dbReference>
<gene>
    <name evidence="6" type="primary">gfaA</name>
    <name evidence="6" type="ORF">GCM10009332_29970</name>
</gene>
<dbReference type="PROSITE" id="PS51891">
    <property type="entry name" value="CENP_V_GFA"/>
    <property type="match status" value="1"/>
</dbReference>
<dbReference type="AlphaFoldDB" id="A0A917JWU6"/>
<evidence type="ECO:0000256" key="4">
    <source>
        <dbReference type="ARBA" id="ARBA00023239"/>
    </source>
</evidence>
<evidence type="ECO:0000256" key="1">
    <source>
        <dbReference type="ARBA" id="ARBA00005495"/>
    </source>
</evidence>
<comment type="similarity">
    <text evidence="1">Belongs to the Gfa family.</text>
</comment>
<proteinExistence type="inferred from homology"/>
<evidence type="ECO:0000313" key="7">
    <source>
        <dbReference type="Proteomes" id="UP000613743"/>
    </source>
</evidence>
<dbReference type="GO" id="GO:0046872">
    <property type="term" value="F:metal ion binding"/>
    <property type="evidence" value="ECO:0007669"/>
    <property type="project" value="UniProtKB-KW"/>
</dbReference>
<dbReference type="GO" id="GO:0016846">
    <property type="term" value="F:carbon-sulfur lyase activity"/>
    <property type="evidence" value="ECO:0007669"/>
    <property type="project" value="InterPro"/>
</dbReference>
<sequence>MNQPTPKYRGQCDCGSIQYQFTDLPFDADYCHCRQCQRTTGSVVSVWMDFKVGQVQWLTASPKEYASSEFIRRGFCEQCGCSVSYRHLQHPDYITLSIATLDDPGLIEPKYHIYTSSQPSWLQIDDNCPKHRYQRNGEYD</sequence>
<organism evidence="6 7">
    <name type="scientific">Shewanella gelidii</name>
    <dbReference type="NCBI Taxonomy" id="1642821"/>
    <lineage>
        <taxon>Bacteria</taxon>
        <taxon>Pseudomonadati</taxon>
        <taxon>Pseudomonadota</taxon>
        <taxon>Gammaproteobacteria</taxon>
        <taxon>Alteromonadales</taxon>
        <taxon>Shewanellaceae</taxon>
        <taxon>Shewanella</taxon>
    </lineage>
</organism>
<evidence type="ECO:0000256" key="3">
    <source>
        <dbReference type="ARBA" id="ARBA00022833"/>
    </source>
</evidence>
<dbReference type="InterPro" id="IPR006913">
    <property type="entry name" value="CENP-V/GFA"/>
</dbReference>
<keyword evidence="7" id="KW-1185">Reference proteome</keyword>
<dbReference type="RefSeq" id="WP_188922433.1">
    <property type="nucleotide sequence ID" value="NZ_BMPZ01000011.1"/>
</dbReference>
<dbReference type="Gene3D" id="3.90.1590.10">
    <property type="entry name" value="glutathione-dependent formaldehyde- activating enzyme (gfa)"/>
    <property type="match status" value="1"/>
</dbReference>
<keyword evidence="2" id="KW-0479">Metal-binding</keyword>
<evidence type="ECO:0000256" key="2">
    <source>
        <dbReference type="ARBA" id="ARBA00022723"/>
    </source>
</evidence>
<reference evidence="6" key="1">
    <citation type="journal article" date="2014" name="Int. J. Syst. Evol. Microbiol.">
        <title>Complete genome sequence of Corynebacterium casei LMG S-19264T (=DSM 44701T), isolated from a smear-ripened cheese.</title>
        <authorList>
            <consortium name="US DOE Joint Genome Institute (JGI-PGF)"/>
            <person name="Walter F."/>
            <person name="Albersmeier A."/>
            <person name="Kalinowski J."/>
            <person name="Ruckert C."/>
        </authorList>
    </citation>
    <scope>NUCLEOTIDE SEQUENCE</scope>
    <source>
        <strain evidence="6">JCM 30804</strain>
    </source>
</reference>
<dbReference type="EMBL" id="BMPZ01000011">
    <property type="protein sequence ID" value="GGI90664.1"/>
    <property type="molecule type" value="Genomic_DNA"/>
</dbReference>
<comment type="caution">
    <text evidence="6">The sequence shown here is derived from an EMBL/GenBank/DDBJ whole genome shotgun (WGS) entry which is preliminary data.</text>
</comment>
<dbReference type="PANTHER" id="PTHR33337:SF40">
    <property type="entry name" value="CENP-V_GFA DOMAIN-CONTAINING PROTEIN-RELATED"/>
    <property type="match status" value="1"/>
</dbReference>
<reference evidence="6" key="2">
    <citation type="submission" date="2020-09" db="EMBL/GenBank/DDBJ databases">
        <authorList>
            <person name="Sun Q."/>
            <person name="Ohkuma M."/>
        </authorList>
    </citation>
    <scope>NUCLEOTIDE SEQUENCE</scope>
    <source>
        <strain evidence="6">JCM 30804</strain>
    </source>
</reference>
<dbReference type="PANTHER" id="PTHR33337">
    <property type="entry name" value="GFA DOMAIN-CONTAINING PROTEIN"/>
    <property type="match status" value="1"/>
</dbReference>
<evidence type="ECO:0000259" key="5">
    <source>
        <dbReference type="PROSITE" id="PS51891"/>
    </source>
</evidence>
<protein>
    <submittedName>
        <fullName evidence="6">Aldehyde-activating protein</fullName>
    </submittedName>
</protein>
<dbReference type="InterPro" id="IPR011057">
    <property type="entry name" value="Mss4-like_sf"/>
</dbReference>